<reference evidence="3" key="2">
    <citation type="submission" date="2020-09" db="EMBL/GenBank/DDBJ databases">
        <authorList>
            <person name="Sun Q."/>
            <person name="Ohkuma M."/>
        </authorList>
    </citation>
    <scope>NUCLEOTIDE SEQUENCE</scope>
    <source>
        <strain evidence="3">JCM 17820</strain>
    </source>
</reference>
<accession>A0A830GLF6</accession>
<evidence type="ECO:0000259" key="2">
    <source>
        <dbReference type="Pfam" id="PF13529"/>
    </source>
</evidence>
<comment type="caution">
    <text evidence="3">The sequence shown here is derived from an EMBL/GenBank/DDBJ whole genome shotgun (WGS) entry which is preliminary data.</text>
</comment>
<name>A0A830GLF6_9EURY</name>
<dbReference type="EMBL" id="BMOU01000003">
    <property type="protein sequence ID" value="GGN95286.1"/>
    <property type="molecule type" value="Genomic_DNA"/>
</dbReference>
<dbReference type="InterPro" id="IPR006311">
    <property type="entry name" value="TAT_signal"/>
</dbReference>
<feature type="region of interest" description="Disordered" evidence="1">
    <location>
        <begin position="167"/>
        <end position="236"/>
    </location>
</feature>
<proteinExistence type="predicted"/>
<organism evidence="3 4">
    <name type="scientific">Haloarcula pellucida</name>
    <dbReference type="NCBI Taxonomy" id="1427151"/>
    <lineage>
        <taxon>Archaea</taxon>
        <taxon>Methanobacteriati</taxon>
        <taxon>Methanobacteriota</taxon>
        <taxon>Stenosarchaea group</taxon>
        <taxon>Halobacteria</taxon>
        <taxon>Halobacteriales</taxon>
        <taxon>Haloarculaceae</taxon>
        <taxon>Haloarcula</taxon>
    </lineage>
</organism>
<dbReference type="RefSeq" id="WP_188997549.1">
    <property type="nucleotide sequence ID" value="NZ_BMOU01000003.1"/>
</dbReference>
<evidence type="ECO:0000313" key="4">
    <source>
        <dbReference type="Proteomes" id="UP000605784"/>
    </source>
</evidence>
<dbReference type="InterPro" id="IPR039564">
    <property type="entry name" value="Peptidase_C39-like"/>
</dbReference>
<sequence>MEEDHTSRRDVLRGIGGVGLTGAALTAVGSAAAQGKAPVKKATARKTARAAADYYGDTEEFGEWSASGVKAPTLFYTDVQDGGSTTHVPRSWVFPIENRGEDVGYINVSARQTEQPILTFGANRAPQRRLADAKRKTPASPKSITGRFLYRGGVEYLVESTDVGAVDLRSGKPKQPKPVADLETLLPTGKRNDSGAKEQTSQEDWSGDTDDEVYGVPNWTEHDAGNANSTSIGSGDDSWDSWDGCVPIAASMVLGFHENLDDSDDDARESLIDRLHMEMDTGDGSLCSYCTYWSNIPSGIENYSSGSHSYSAENIHSGFKGNVKTQISNDNPFMLNMENGPYTDKGEGHSVCGIGYREESCGWFCSDMYYKVHNGYDDSPDLVTHGAWGDVCITKVTT</sequence>
<evidence type="ECO:0000256" key="1">
    <source>
        <dbReference type="SAM" id="MobiDB-lite"/>
    </source>
</evidence>
<keyword evidence="4" id="KW-1185">Reference proteome</keyword>
<feature type="region of interest" description="Disordered" evidence="1">
    <location>
        <begin position="125"/>
        <end position="144"/>
    </location>
</feature>
<feature type="domain" description="Peptidase C39-like" evidence="2">
    <location>
        <begin position="241"/>
        <end position="360"/>
    </location>
</feature>
<dbReference type="AlphaFoldDB" id="A0A830GLF6"/>
<dbReference type="PROSITE" id="PS51318">
    <property type="entry name" value="TAT"/>
    <property type="match status" value="1"/>
</dbReference>
<gene>
    <name evidence="3" type="ORF">GCM10009030_22460</name>
</gene>
<dbReference type="Proteomes" id="UP000605784">
    <property type="component" value="Unassembled WGS sequence"/>
</dbReference>
<protein>
    <recommendedName>
        <fullName evidence="2">Peptidase C39-like domain-containing protein</fullName>
    </recommendedName>
</protein>
<evidence type="ECO:0000313" key="3">
    <source>
        <dbReference type="EMBL" id="GGN95286.1"/>
    </source>
</evidence>
<dbReference type="Pfam" id="PF13529">
    <property type="entry name" value="Peptidase_C39_2"/>
    <property type="match status" value="1"/>
</dbReference>
<reference evidence="3" key="1">
    <citation type="journal article" date="2014" name="Int. J. Syst. Evol. Microbiol.">
        <title>Complete genome sequence of Corynebacterium casei LMG S-19264T (=DSM 44701T), isolated from a smear-ripened cheese.</title>
        <authorList>
            <consortium name="US DOE Joint Genome Institute (JGI-PGF)"/>
            <person name="Walter F."/>
            <person name="Albersmeier A."/>
            <person name="Kalinowski J."/>
            <person name="Ruckert C."/>
        </authorList>
    </citation>
    <scope>NUCLEOTIDE SEQUENCE</scope>
    <source>
        <strain evidence="3">JCM 17820</strain>
    </source>
</reference>